<gene>
    <name evidence="4" type="ORF">Fcan01_25398</name>
</gene>
<dbReference type="GO" id="GO:0007165">
    <property type="term" value="P:signal transduction"/>
    <property type="evidence" value="ECO:0007669"/>
    <property type="project" value="InterPro"/>
</dbReference>
<dbReference type="Proteomes" id="UP000198287">
    <property type="component" value="Unassembled WGS sequence"/>
</dbReference>
<dbReference type="InterPro" id="IPR011029">
    <property type="entry name" value="DEATH-like_dom_sf"/>
</dbReference>
<reference evidence="4 5" key="1">
    <citation type="submission" date="2015-12" db="EMBL/GenBank/DDBJ databases">
        <title>The genome of Folsomia candida.</title>
        <authorList>
            <person name="Faddeeva A."/>
            <person name="Derks M.F."/>
            <person name="Anvar Y."/>
            <person name="Smit S."/>
            <person name="Van Straalen N."/>
            <person name="Roelofs D."/>
        </authorList>
    </citation>
    <scope>NUCLEOTIDE SEQUENCE [LARGE SCALE GENOMIC DNA]</scope>
    <source>
        <strain evidence="4 5">VU population</strain>
        <tissue evidence="4">Whole body</tissue>
    </source>
</reference>
<feature type="region of interest" description="Disordered" evidence="1">
    <location>
        <begin position="121"/>
        <end position="148"/>
    </location>
</feature>
<feature type="transmembrane region" description="Helical" evidence="2">
    <location>
        <begin position="159"/>
        <end position="177"/>
    </location>
</feature>
<dbReference type="Gene3D" id="1.10.533.10">
    <property type="entry name" value="Death Domain, Fas"/>
    <property type="match status" value="1"/>
</dbReference>
<accession>A0A226D5E2</accession>
<keyword evidence="2" id="KW-1133">Transmembrane helix</keyword>
<dbReference type="AlphaFoldDB" id="A0A226D5E2"/>
<evidence type="ECO:0000259" key="3">
    <source>
        <dbReference type="PROSITE" id="PS50017"/>
    </source>
</evidence>
<dbReference type="SUPFAM" id="SSF47986">
    <property type="entry name" value="DEATH domain"/>
    <property type="match status" value="1"/>
</dbReference>
<evidence type="ECO:0000256" key="1">
    <source>
        <dbReference type="SAM" id="MobiDB-lite"/>
    </source>
</evidence>
<sequence>MTLLENISGAVDILAKSIPVITNLNQLFQAMELPPDKIVDITRNHYNSIKERLTVALQAWKELVGSRATVEHLVRILLALQHKDSAEMIQNSAEALGPTSIPDSTSIIDLEESAALLRGTLTNNNASPPQDVLLPTQEQSTNPEEGQTSQIFRKVTTGISLLVIIIMTVLFACYHIIPIRVLDKYSSDRPEIVTRTENYPTTPSLSRQHKNECVALRKKGKMRCPINHEIPHQNLRIVTLNDNNHHDFCDAEHKGCFLGGNPDNDDFSSDQEFCPHNLVALEILSAIRRKRLTNFLDRYCLLGSLLFGKNASVEATPGTSYLSDKLNYPSLQSLSFEGTVNVSVILANLSDHVSFPCLVEINLSCVILMAEDITSLRNLVASSGSLRRINCQDNNFCENLLDVNNGHELNRNFTRTIC</sequence>
<dbReference type="CDD" id="cd01670">
    <property type="entry name" value="Death"/>
    <property type="match status" value="1"/>
</dbReference>
<proteinExistence type="predicted"/>
<evidence type="ECO:0000256" key="2">
    <source>
        <dbReference type="SAM" id="Phobius"/>
    </source>
</evidence>
<dbReference type="InterPro" id="IPR000488">
    <property type="entry name" value="Death_dom"/>
</dbReference>
<feature type="domain" description="Death" evidence="3">
    <location>
        <begin position="26"/>
        <end position="93"/>
    </location>
</feature>
<evidence type="ECO:0000313" key="4">
    <source>
        <dbReference type="EMBL" id="OXA39871.1"/>
    </source>
</evidence>
<keyword evidence="2" id="KW-0472">Membrane</keyword>
<dbReference type="Pfam" id="PF00531">
    <property type="entry name" value="Death"/>
    <property type="match status" value="1"/>
</dbReference>
<comment type="caution">
    <text evidence="4">The sequence shown here is derived from an EMBL/GenBank/DDBJ whole genome shotgun (WGS) entry which is preliminary data.</text>
</comment>
<name>A0A226D5E2_FOLCA</name>
<feature type="compositionally biased region" description="Polar residues" evidence="1">
    <location>
        <begin position="136"/>
        <end position="148"/>
    </location>
</feature>
<protein>
    <recommendedName>
        <fullName evidence="3">Death domain-containing protein</fullName>
    </recommendedName>
</protein>
<organism evidence="4 5">
    <name type="scientific">Folsomia candida</name>
    <name type="common">Springtail</name>
    <dbReference type="NCBI Taxonomy" id="158441"/>
    <lineage>
        <taxon>Eukaryota</taxon>
        <taxon>Metazoa</taxon>
        <taxon>Ecdysozoa</taxon>
        <taxon>Arthropoda</taxon>
        <taxon>Hexapoda</taxon>
        <taxon>Collembola</taxon>
        <taxon>Entomobryomorpha</taxon>
        <taxon>Isotomoidea</taxon>
        <taxon>Isotomidae</taxon>
        <taxon>Proisotominae</taxon>
        <taxon>Folsomia</taxon>
    </lineage>
</organism>
<evidence type="ECO:0000313" key="5">
    <source>
        <dbReference type="Proteomes" id="UP000198287"/>
    </source>
</evidence>
<dbReference type="EMBL" id="LNIX01000036">
    <property type="protein sequence ID" value="OXA39871.1"/>
    <property type="molecule type" value="Genomic_DNA"/>
</dbReference>
<dbReference type="PROSITE" id="PS50017">
    <property type="entry name" value="DEATH_DOMAIN"/>
    <property type="match status" value="1"/>
</dbReference>
<keyword evidence="2" id="KW-0812">Transmembrane</keyword>
<keyword evidence="5" id="KW-1185">Reference proteome</keyword>